<name>A0AAP0GNH3_9ASTR</name>
<protein>
    <submittedName>
        <fullName evidence="2">Uncharacterized protein</fullName>
    </submittedName>
</protein>
<feature type="compositionally biased region" description="Acidic residues" evidence="1">
    <location>
        <begin position="151"/>
        <end position="161"/>
    </location>
</feature>
<comment type="caution">
    <text evidence="2">The sequence shown here is derived from an EMBL/GenBank/DDBJ whole genome shotgun (WGS) entry which is preliminary data.</text>
</comment>
<evidence type="ECO:0000256" key="1">
    <source>
        <dbReference type="SAM" id="MobiDB-lite"/>
    </source>
</evidence>
<dbReference type="SUPFAM" id="SSF50630">
    <property type="entry name" value="Acid proteases"/>
    <property type="match status" value="1"/>
</dbReference>
<dbReference type="CDD" id="cd00303">
    <property type="entry name" value="retropepsin_like"/>
    <property type="match status" value="1"/>
</dbReference>
<feature type="compositionally biased region" description="Basic and acidic residues" evidence="1">
    <location>
        <begin position="1"/>
        <end position="10"/>
    </location>
</feature>
<proteinExistence type="predicted"/>
<feature type="compositionally biased region" description="Polar residues" evidence="1">
    <location>
        <begin position="74"/>
        <end position="88"/>
    </location>
</feature>
<keyword evidence="3" id="KW-1185">Reference proteome</keyword>
<feature type="region of interest" description="Disordered" evidence="1">
    <location>
        <begin position="133"/>
        <end position="161"/>
    </location>
</feature>
<feature type="region of interest" description="Disordered" evidence="1">
    <location>
        <begin position="68"/>
        <end position="88"/>
    </location>
</feature>
<feature type="region of interest" description="Disordered" evidence="1">
    <location>
        <begin position="1"/>
        <end position="21"/>
    </location>
</feature>
<sequence>MQHRQERVYDPWKVNHGPRNSQTLRCKDLWSTEQVQTNTNSDLWRYANDSSFPSSSLSLDLWPKDHTHPKSLANKPQTPNLPITGTATTPTFPYLKALTKKIEPGEPSNLSEKKIKNNTPYPLSLRKFTVPTNHEITSETNSEQMVTTDPDPIESSDDTSDDQDFLYAESDYFYSQKKKDKKRLKEVYMSSSPQKNLEPPVPITKVHLLTSTYARPIPVIALFDTGSACSILNPDVLPDEYWKPCSRHFIAANGETFTIDKISVPIHLRLFPTCTVQHKFLGSSTHGKDLLLGFDILYRLRDLRYGEEGLRYKKFINPWSTIPKLYVLSPLLLRTSKRKLSILLVPLATLNSSPNTETRYG</sequence>
<dbReference type="EMBL" id="JBCNJP010000025">
    <property type="protein sequence ID" value="KAK9054644.1"/>
    <property type="molecule type" value="Genomic_DNA"/>
</dbReference>
<evidence type="ECO:0000313" key="2">
    <source>
        <dbReference type="EMBL" id="KAK9054644.1"/>
    </source>
</evidence>
<feature type="compositionally biased region" description="Polar residues" evidence="1">
    <location>
        <begin position="133"/>
        <end position="147"/>
    </location>
</feature>
<dbReference type="Proteomes" id="UP001408789">
    <property type="component" value="Unassembled WGS sequence"/>
</dbReference>
<organism evidence="2 3">
    <name type="scientific">Deinandra increscens subsp. villosa</name>
    <dbReference type="NCBI Taxonomy" id="3103831"/>
    <lineage>
        <taxon>Eukaryota</taxon>
        <taxon>Viridiplantae</taxon>
        <taxon>Streptophyta</taxon>
        <taxon>Embryophyta</taxon>
        <taxon>Tracheophyta</taxon>
        <taxon>Spermatophyta</taxon>
        <taxon>Magnoliopsida</taxon>
        <taxon>eudicotyledons</taxon>
        <taxon>Gunneridae</taxon>
        <taxon>Pentapetalae</taxon>
        <taxon>asterids</taxon>
        <taxon>campanulids</taxon>
        <taxon>Asterales</taxon>
        <taxon>Asteraceae</taxon>
        <taxon>Asteroideae</taxon>
        <taxon>Heliantheae alliance</taxon>
        <taxon>Madieae</taxon>
        <taxon>Madiinae</taxon>
        <taxon>Deinandra</taxon>
    </lineage>
</organism>
<dbReference type="AlphaFoldDB" id="A0AAP0GNH3"/>
<accession>A0AAP0GNH3</accession>
<dbReference type="InterPro" id="IPR021109">
    <property type="entry name" value="Peptidase_aspartic_dom_sf"/>
</dbReference>
<evidence type="ECO:0000313" key="3">
    <source>
        <dbReference type="Proteomes" id="UP001408789"/>
    </source>
</evidence>
<gene>
    <name evidence="2" type="ORF">SSX86_025723</name>
</gene>
<reference evidence="2 3" key="1">
    <citation type="submission" date="2024-04" db="EMBL/GenBank/DDBJ databases">
        <title>The reference genome of an endangered Asteraceae, Deinandra increscens subsp. villosa, native to the Central Coast of California.</title>
        <authorList>
            <person name="Guilliams M."/>
            <person name="Hasenstab-Lehman K."/>
            <person name="Meyer R."/>
            <person name="Mcevoy S."/>
        </authorList>
    </citation>
    <scope>NUCLEOTIDE SEQUENCE [LARGE SCALE GENOMIC DNA]</scope>
    <source>
        <tissue evidence="2">Leaf</tissue>
    </source>
</reference>